<proteinExistence type="predicted"/>
<dbReference type="EMBL" id="LAZR01014127">
    <property type="protein sequence ID" value="KKM18859.1"/>
    <property type="molecule type" value="Genomic_DNA"/>
</dbReference>
<evidence type="ECO:0000313" key="1">
    <source>
        <dbReference type="EMBL" id="KKM18859.1"/>
    </source>
</evidence>
<accession>A0A0F9IGD7</accession>
<comment type="caution">
    <text evidence="1">The sequence shown here is derived from an EMBL/GenBank/DDBJ whole genome shotgun (WGS) entry which is preliminary data.</text>
</comment>
<dbReference type="AlphaFoldDB" id="A0A0F9IGD7"/>
<reference evidence="1" key="1">
    <citation type="journal article" date="2015" name="Nature">
        <title>Complex archaea that bridge the gap between prokaryotes and eukaryotes.</title>
        <authorList>
            <person name="Spang A."/>
            <person name="Saw J.H."/>
            <person name="Jorgensen S.L."/>
            <person name="Zaremba-Niedzwiedzka K."/>
            <person name="Martijn J."/>
            <person name="Lind A.E."/>
            <person name="van Eijk R."/>
            <person name="Schleper C."/>
            <person name="Guy L."/>
            <person name="Ettema T.J."/>
        </authorList>
    </citation>
    <scope>NUCLEOTIDE SEQUENCE</scope>
</reference>
<name>A0A0F9IGD7_9ZZZZ</name>
<sequence length="39" mass="4817">MADKFNYEKHKEQIRARLNPQPANALRRLIERAKQLRRR</sequence>
<gene>
    <name evidence="1" type="ORF">LCGC14_1661430</name>
</gene>
<organism evidence="1">
    <name type="scientific">marine sediment metagenome</name>
    <dbReference type="NCBI Taxonomy" id="412755"/>
    <lineage>
        <taxon>unclassified sequences</taxon>
        <taxon>metagenomes</taxon>
        <taxon>ecological metagenomes</taxon>
    </lineage>
</organism>
<protein>
    <submittedName>
        <fullName evidence="1">Uncharacterized protein</fullName>
    </submittedName>
</protein>